<dbReference type="RefSeq" id="WP_136081017.1">
    <property type="nucleotide sequence ID" value="NZ_CAAHFG010000002.1"/>
</dbReference>
<feature type="signal peptide" evidence="6">
    <location>
        <begin position="1"/>
        <end position="17"/>
    </location>
</feature>
<dbReference type="InterPro" id="IPR017850">
    <property type="entry name" value="Alkaline_phosphatase_core_sf"/>
</dbReference>
<evidence type="ECO:0000256" key="1">
    <source>
        <dbReference type="ARBA" id="ARBA00008779"/>
    </source>
</evidence>
<dbReference type="Gene3D" id="3.40.720.10">
    <property type="entry name" value="Alkaline Phosphatase, subunit A"/>
    <property type="match status" value="1"/>
</dbReference>
<dbReference type="EMBL" id="CAAHFG010000002">
    <property type="protein sequence ID" value="VGO15457.1"/>
    <property type="molecule type" value="Genomic_DNA"/>
</dbReference>
<proteinExistence type="inferred from homology"/>
<dbReference type="PANTHER" id="PTHR42693">
    <property type="entry name" value="ARYLSULFATASE FAMILY MEMBER"/>
    <property type="match status" value="1"/>
</dbReference>
<protein>
    <submittedName>
        <fullName evidence="8">Arylsulfatase</fullName>
    </submittedName>
</protein>
<dbReference type="Gene3D" id="3.30.1120.10">
    <property type="match status" value="1"/>
</dbReference>
<keyword evidence="6" id="KW-0732">Signal</keyword>
<feature type="chain" id="PRO_5028825428" evidence="6">
    <location>
        <begin position="18"/>
        <end position="453"/>
    </location>
</feature>
<dbReference type="Pfam" id="PF00884">
    <property type="entry name" value="Sulfatase"/>
    <property type="match status" value="1"/>
</dbReference>
<dbReference type="SUPFAM" id="SSF53649">
    <property type="entry name" value="Alkaline phosphatase-like"/>
    <property type="match status" value="1"/>
</dbReference>
<evidence type="ECO:0000256" key="2">
    <source>
        <dbReference type="ARBA" id="ARBA00022723"/>
    </source>
</evidence>
<dbReference type="CDD" id="cd16144">
    <property type="entry name" value="ARS_like"/>
    <property type="match status" value="1"/>
</dbReference>
<name>A0A6C2U6M9_PONDE</name>
<evidence type="ECO:0000256" key="3">
    <source>
        <dbReference type="ARBA" id="ARBA00022801"/>
    </source>
</evidence>
<dbReference type="PROSITE" id="PS00149">
    <property type="entry name" value="SULFATASE_2"/>
    <property type="match status" value="1"/>
</dbReference>
<dbReference type="Proteomes" id="UP000366872">
    <property type="component" value="Unassembled WGS sequence"/>
</dbReference>
<dbReference type="InterPro" id="IPR000917">
    <property type="entry name" value="Sulfatase_N"/>
</dbReference>
<keyword evidence="2" id="KW-0479">Metal-binding</keyword>
<keyword evidence="3" id="KW-0378">Hydrolase</keyword>
<accession>A0A6C2U6M9</accession>
<feature type="compositionally biased region" description="Basic and acidic residues" evidence="5">
    <location>
        <begin position="437"/>
        <end position="453"/>
    </location>
</feature>
<dbReference type="InterPro" id="IPR024607">
    <property type="entry name" value="Sulfatase_CS"/>
</dbReference>
<dbReference type="GO" id="GO:0046872">
    <property type="term" value="F:metal ion binding"/>
    <property type="evidence" value="ECO:0007669"/>
    <property type="project" value="UniProtKB-KW"/>
</dbReference>
<gene>
    <name evidence="8" type="primary">atsA_211</name>
    <name evidence="8" type="ORF">PDESU_04040</name>
</gene>
<evidence type="ECO:0000256" key="6">
    <source>
        <dbReference type="SAM" id="SignalP"/>
    </source>
</evidence>
<evidence type="ECO:0000313" key="9">
    <source>
        <dbReference type="Proteomes" id="UP000366872"/>
    </source>
</evidence>
<evidence type="ECO:0000256" key="5">
    <source>
        <dbReference type="SAM" id="MobiDB-lite"/>
    </source>
</evidence>
<keyword evidence="4" id="KW-0106">Calcium</keyword>
<reference evidence="8 9" key="1">
    <citation type="submission" date="2019-04" db="EMBL/GenBank/DDBJ databases">
        <authorList>
            <person name="Van Vliet M D."/>
        </authorList>
    </citation>
    <scope>NUCLEOTIDE SEQUENCE [LARGE SCALE GENOMIC DNA]</scope>
    <source>
        <strain evidence="8 9">F1</strain>
    </source>
</reference>
<comment type="similarity">
    <text evidence="1">Belongs to the sulfatase family.</text>
</comment>
<evidence type="ECO:0000256" key="4">
    <source>
        <dbReference type="ARBA" id="ARBA00022837"/>
    </source>
</evidence>
<dbReference type="AlphaFoldDB" id="A0A6C2U6M9"/>
<evidence type="ECO:0000313" key="8">
    <source>
        <dbReference type="EMBL" id="VGO15457.1"/>
    </source>
</evidence>
<organism evidence="8 9">
    <name type="scientific">Pontiella desulfatans</name>
    <dbReference type="NCBI Taxonomy" id="2750659"/>
    <lineage>
        <taxon>Bacteria</taxon>
        <taxon>Pseudomonadati</taxon>
        <taxon>Kiritimatiellota</taxon>
        <taxon>Kiritimatiellia</taxon>
        <taxon>Kiritimatiellales</taxon>
        <taxon>Pontiellaceae</taxon>
        <taxon>Pontiella</taxon>
    </lineage>
</organism>
<dbReference type="InterPro" id="IPR050738">
    <property type="entry name" value="Sulfatase"/>
</dbReference>
<feature type="domain" description="Sulfatase N-terminal" evidence="7">
    <location>
        <begin position="20"/>
        <end position="328"/>
    </location>
</feature>
<feature type="region of interest" description="Disordered" evidence="5">
    <location>
        <begin position="425"/>
        <end position="453"/>
    </location>
</feature>
<dbReference type="PANTHER" id="PTHR42693:SF53">
    <property type="entry name" value="ENDO-4-O-SULFATASE"/>
    <property type="match status" value="1"/>
</dbReference>
<dbReference type="GO" id="GO:0004065">
    <property type="term" value="F:arylsulfatase activity"/>
    <property type="evidence" value="ECO:0007669"/>
    <property type="project" value="TreeGrafter"/>
</dbReference>
<evidence type="ECO:0000259" key="7">
    <source>
        <dbReference type="Pfam" id="PF00884"/>
    </source>
</evidence>
<keyword evidence="9" id="KW-1185">Reference proteome</keyword>
<sequence>MIRTLFATLLLAGTALAGTPNILLILADDLGYADLGVQGCTQFKTPNIDSIAKGGVRFKQGYVSNSVCAPSRAGLLSGRIGIGFEANLPEGEDGLDPSLETMAGMLKRAGYATSCIGKWHLGKLDKHYPTNRGFDGFCGLRGGSRSYFWDPKNNDKPNSVNRIELNGQQVEFEGYLTDFFTDKAIAILEANPPGQPFFMYLSYTAPHAPMHAKPEHIERYKDIKNPKRQIYAAMMHSLDENVGRVLQCLDERGLRNNTLVVFLSDNGGPTYKNGSDNGPLRDKKGSVWEGGVRVPFFIQWPGTIPAGQVRDDIVSSLDLVPTFAAAAGTEPVKEADGIDLLPYLTTADKTVDAQRMLLWRRDHMTDLALRHGTYKWIENRNRKETTLYDLEQDIGEKNNLAEQYPEIVERLRNQYIKWEASVPEPAFKSGWTPADEAASRREQEAYEKKQKTP</sequence>